<evidence type="ECO:0000313" key="4">
    <source>
        <dbReference type="Proteomes" id="UP001161438"/>
    </source>
</evidence>
<name>A0AA35IUE6_SACMI</name>
<keyword evidence="4" id="KW-1185">Reference proteome</keyword>
<evidence type="ECO:0000256" key="2">
    <source>
        <dbReference type="SAM" id="Phobius"/>
    </source>
</evidence>
<gene>
    <name evidence="3" type="primary">SMKI01G0830</name>
    <name evidence="3" type="ORF">SMKI_01G0830</name>
</gene>
<dbReference type="AlphaFoldDB" id="A0AA35IUE6"/>
<dbReference type="EMBL" id="OX365757">
    <property type="protein sequence ID" value="CAI4037124.1"/>
    <property type="molecule type" value="Genomic_DNA"/>
</dbReference>
<sequence>MQIPSENNNVKLDTLSEPSAHLIEENVVLPEDTFSSYLNYLLYELVHCKPIVILVSVITTLVLLIIPFHNIDICAVVFMISFSLSILSLFLVVMHKFVLPVAEQGFIIKLLVEVIAYKPAGMAWGTIACNMNQYLFKERLWNTPYYFFTTFIREVNSGSLSDSSSNNTEDTQSPVSAKKTSNDPNRFHYIRSDPFLMTYV</sequence>
<keyword evidence="2" id="KW-1133">Transmembrane helix</keyword>
<dbReference type="InterPro" id="IPR001142">
    <property type="entry name" value="DUP/COS"/>
</dbReference>
<dbReference type="Proteomes" id="UP001161438">
    <property type="component" value="Chromosome 1"/>
</dbReference>
<protein>
    <submittedName>
        <fullName evidence="3">Uncharacterized protein</fullName>
    </submittedName>
</protein>
<keyword evidence="2" id="KW-0812">Transmembrane</keyword>
<feature type="transmembrane region" description="Helical" evidence="2">
    <location>
        <begin position="73"/>
        <end position="94"/>
    </location>
</feature>
<dbReference type="RefSeq" id="XP_056080241.1">
    <property type="nucleotide sequence ID" value="XM_056226692.1"/>
</dbReference>
<feature type="transmembrane region" description="Helical" evidence="2">
    <location>
        <begin position="40"/>
        <end position="66"/>
    </location>
</feature>
<dbReference type="GeneID" id="80916337"/>
<feature type="compositionally biased region" description="Low complexity" evidence="1">
    <location>
        <begin position="158"/>
        <end position="167"/>
    </location>
</feature>
<feature type="transmembrane region" description="Helical" evidence="2">
    <location>
        <begin position="106"/>
        <end position="129"/>
    </location>
</feature>
<evidence type="ECO:0000313" key="3">
    <source>
        <dbReference type="EMBL" id="CAI4037124.1"/>
    </source>
</evidence>
<organism evidence="3 4">
    <name type="scientific">Saccharomyces mikatae IFO 1815</name>
    <dbReference type="NCBI Taxonomy" id="226126"/>
    <lineage>
        <taxon>Eukaryota</taxon>
        <taxon>Fungi</taxon>
        <taxon>Dikarya</taxon>
        <taxon>Ascomycota</taxon>
        <taxon>Saccharomycotina</taxon>
        <taxon>Saccharomycetes</taxon>
        <taxon>Saccharomycetales</taxon>
        <taxon>Saccharomycetaceae</taxon>
        <taxon>Saccharomyces</taxon>
    </lineage>
</organism>
<keyword evidence="2" id="KW-0472">Membrane</keyword>
<proteinExistence type="predicted"/>
<evidence type="ECO:0000256" key="1">
    <source>
        <dbReference type="SAM" id="MobiDB-lite"/>
    </source>
</evidence>
<feature type="region of interest" description="Disordered" evidence="1">
    <location>
        <begin position="158"/>
        <end position="186"/>
    </location>
</feature>
<accession>A0AA35IUE6</accession>
<reference evidence="3" key="1">
    <citation type="submission" date="2022-10" db="EMBL/GenBank/DDBJ databases">
        <authorList>
            <person name="Byrne P K."/>
        </authorList>
    </citation>
    <scope>NUCLEOTIDE SEQUENCE</scope>
    <source>
        <strain evidence="3">IFO1815</strain>
    </source>
</reference>
<feature type="compositionally biased region" description="Polar residues" evidence="1">
    <location>
        <begin position="168"/>
        <end position="184"/>
    </location>
</feature>
<dbReference type="Pfam" id="PF00674">
    <property type="entry name" value="DUP"/>
    <property type="match status" value="1"/>
</dbReference>